<dbReference type="PANTHER" id="PTHR22775">
    <property type="entry name" value="SORTING NEXIN"/>
    <property type="match status" value="1"/>
</dbReference>
<dbReference type="GO" id="GO:0035091">
    <property type="term" value="F:phosphatidylinositol binding"/>
    <property type="evidence" value="ECO:0007669"/>
    <property type="project" value="TreeGrafter"/>
</dbReference>
<dbReference type="Pfam" id="PF02194">
    <property type="entry name" value="PXA"/>
    <property type="match status" value="1"/>
</dbReference>
<keyword evidence="2" id="KW-0812">Transmembrane</keyword>
<name>A0A164XF71_9AGAM</name>
<dbReference type="EMBL" id="KV419400">
    <property type="protein sequence ID" value="KZS95917.1"/>
    <property type="molecule type" value="Genomic_DNA"/>
</dbReference>
<evidence type="ECO:0000256" key="1">
    <source>
        <dbReference type="SAM" id="MobiDB-lite"/>
    </source>
</evidence>
<evidence type="ECO:0000313" key="5">
    <source>
        <dbReference type="Proteomes" id="UP000076722"/>
    </source>
</evidence>
<proteinExistence type="predicted"/>
<evidence type="ECO:0000259" key="3">
    <source>
        <dbReference type="PROSITE" id="PS51207"/>
    </source>
</evidence>
<feature type="domain" description="PXA" evidence="3">
    <location>
        <begin position="51"/>
        <end position="232"/>
    </location>
</feature>
<organism evidence="4 5">
    <name type="scientific">Sistotremastrum niveocremeum HHB9708</name>
    <dbReference type="NCBI Taxonomy" id="1314777"/>
    <lineage>
        <taxon>Eukaryota</taxon>
        <taxon>Fungi</taxon>
        <taxon>Dikarya</taxon>
        <taxon>Basidiomycota</taxon>
        <taxon>Agaricomycotina</taxon>
        <taxon>Agaricomycetes</taxon>
        <taxon>Sistotremastrales</taxon>
        <taxon>Sistotremastraceae</taxon>
        <taxon>Sertulicium</taxon>
        <taxon>Sertulicium niveocremeum</taxon>
    </lineage>
</organism>
<sequence length="479" mass="53622">MATSAGSLNDARSTTSVLPTKGNQSLAKRLLFPHLPHNTPLPPFLASPAAASQLNPELHEFLALALRAHVQPWWSKISKYDKDFIPSIAEVIIFFSQTVEQRLIASSPHLITALCCDWPNLLEQHYMDYLNAKRKVGTSYASGGELSLAALFHAAQPHMAVDEQGFVNETYLCLSVEHVMKRCLPPEDWNSEAERAIVRELIVRLLLDIVWGRLAKPWFWMKLTLDLLGPPPESNHKPRQHGRITIHGLLILFLSSVQSLSGFALFLIALVQSTYALVLSVAASSDMPPMPYSGSLTKPFIDVIAQVLSLRNRNTSAAVLSLSYRIVRFLDPFLNRLIPYLFYTYVTPEFLLKVVRLSKTTLFPNNGYPGPPFEEPSVEEQMDIRFQLEERLLQVMPGFLGTLLLGSTEEVRRQTIRDAIDPLSSRLCNIHLLMFLFDDLVLTIFPDLGLNDPASNTDTDGSVEDRDGSLTPPDPLFPP</sequence>
<keyword evidence="2" id="KW-0472">Membrane</keyword>
<gene>
    <name evidence="4" type="ORF">SISNIDRAFT_548052</name>
</gene>
<dbReference type="STRING" id="1314777.A0A164XF71"/>
<reference evidence="4 5" key="1">
    <citation type="journal article" date="2016" name="Mol. Biol. Evol.">
        <title>Comparative Genomics of Early-Diverging Mushroom-Forming Fungi Provides Insights into the Origins of Lignocellulose Decay Capabilities.</title>
        <authorList>
            <person name="Nagy L.G."/>
            <person name="Riley R."/>
            <person name="Tritt A."/>
            <person name="Adam C."/>
            <person name="Daum C."/>
            <person name="Floudas D."/>
            <person name="Sun H."/>
            <person name="Yadav J.S."/>
            <person name="Pangilinan J."/>
            <person name="Larsson K.H."/>
            <person name="Matsuura K."/>
            <person name="Barry K."/>
            <person name="Labutti K."/>
            <person name="Kuo R."/>
            <person name="Ohm R.A."/>
            <person name="Bhattacharya S.S."/>
            <person name="Shirouzu T."/>
            <person name="Yoshinaga Y."/>
            <person name="Martin F.M."/>
            <person name="Grigoriev I.V."/>
            <person name="Hibbett D.S."/>
        </authorList>
    </citation>
    <scope>NUCLEOTIDE SEQUENCE [LARGE SCALE GENOMIC DNA]</scope>
    <source>
        <strain evidence="4 5">HHB9708</strain>
    </source>
</reference>
<feature type="region of interest" description="Disordered" evidence="1">
    <location>
        <begin position="455"/>
        <end position="479"/>
    </location>
</feature>
<dbReference type="Proteomes" id="UP000076722">
    <property type="component" value="Unassembled WGS sequence"/>
</dbReference>
<protein>
    <recommendedName>
        <fullName evidence="3">PXA domain-containing protein</fullName>
    </recommendedName>
</protein>
<dbReference type="AlphaFoldDB" id="A0A164XF71"/>
<accession>A0A164XF71</accession>
<dbReference type="PANTHER" id="PTHR22775:SF3">
    <property type="entry name" value="SORTING NEXIN-13"/>
    <property type="match status" value="1"/>
</dbReference>
<keyword evidence="2" id="KW-1133">Transmembrane helix</keyword>
<evidence type="ECO:0000313" key="4">
    <source>
        <dbReference type="EMBL" id="KZS95917.1"/>
    </source>
</evidence>
<keyword evidence="5" id="KW-1185">Reference proteome</keyword>
<feature type="transmembrane region" description="Helical" evidence="2">
    <location>
        <begin position="249"/>
        <end position="271"/>
    </location>
</feature>
<dbReference type="OrthoDB" id="431557at2759"/>
<dbReference type="PROSITE" id="PS51207">
    <property type="entry name" value="PXA"/>
    <property type="match status" value="1"/>
</dbReference>
<dbReference type="InterPro" id="IPR003114">
    <property type="entry name" value="Phox_assoc"/>
</dbReference>
<evidence type="ECO:0000256" key="2">
    <source>
        <dbReference type="SAM" id="Phobius"/>
    </source>
</evidence>